<evidence type="ECO:0000313" key="2">
    <source>
        <dbReference type="EMBL" id="TRY92107.1"/>
    </source>
</evidence>
<dbReference type="AlphaFoldDB" id="A0A553QQA5"/>
<gene>
    <name evidence="2" type="ORF">DNTS_028962</name>
</gene>
<dbReference type="SMART" id="SM00705">
    <property type="entry name" value="THEG"/>
    <property type="match status" value="7"/>
</dbReference>
<evidence type="ECO:0000256" key="1">
    <source>
        <dbReference type="ARBA" id="ARBA00022737"/>
    </source>
</evidence>
<dbReference type="EMBL" id="SRMA01025675">
    <property type="protein sequence ID" value="TRY92107.1"/>
    <property type="molecule type" value="Genomic_DNA"/>
</dbReference>
<evidence type="ECO:0008006" key="4">
    <source>
        <dbReference type="Google" id="ProtNLM"/>
    </source>
</evidence>
<keyword evidence="3" id="KW-1185">Reference proteome</keyword>
<dbReference type="OrthoDB" id="25466at2759"/>
<dbReference type="PANTHER" id="PTHR15901:SF16">
    <property type="entry name" value="TESTICULAR HAPLOID EXPRESSED GENE PROTEIN"/>
    <property type="match status" value="1"/>
</dbReference>
<dbReference type="GO" id="GO:0007283">
    <property type="term" value="P:spermatogenesis"/>
    <property type="evidence" value="ECO:0007669"/>
    <property type="project" value="TreeGrafter"/>
</dbReference>
<evidence type="ECO:0000313" key="3">
    <source>
        <dbReference type="Proteomes" id="UP000316079"/>
    </source>
</evidence>
<dbReference type="InterPro" id="IPR042401">
    <property type="entry name" value="SPMAP2-like"/>
</dbReference>
<reference evidence="2 3" key="1">
    <citation type="journal article" date="2019" name="Sci. Data">
        <title>Hybrid genome assembly and annotation of Danionella translucida.</title>
        <authorList>
            <person name="Kadobianskyi M."/>
            <person name="Schulze L."/>
            <person name="Schuelke M."/>
            <person name="Judkewitz B."/>
        </authorList>
    </citation>
    <scope>NUCLEOTIDE SEQUENCE [LARGE SCALE GENOMIC DNA]</scope>
    <source>
        <strain evidence="2 3">Bolton</strain>
    </source>
</reference>
<sequence length="245" mass="27476">MTSRIETLARPKTNLLMFPDRRSVYWLDELPTTRTKWSTTAFELSPRLEGLAKSKQANRFYEDDSRPVEWPVSAAALKARCSQRICFLAQPQTPVDGWQPQRPLVHTLSAAVKTCKPRLRIQQLVEPKRRLFTASSEGSSAQTIVLTPSPSARLLRLASPKVLHSQHAPARPVSWPVSTHVLNAVASERVQTLARPKSRQALYEGYDASRISPAARAATASPRLRELALPLPRKCKEQQTIVLDQ</sequence>
<keyword evidence="1" id="KW-0677">Repeat</keyword>
<dbReference type="Pfam" id="PF14912">
    <property type="entry name" value="THEG"/>
    <property type="match status" value="4"/>
</dbReference>
<dbReference type="STRING" id="623744.A0A553QQA5"/>
<comment type="caution">
    <text evidence="2">The sequence shown here is derived from an EMBL/GenBank/DDBJ whole genome shotgun (WGS) entry which is preliminary data.</text>
</comment>
<dbReference type="Proteomes" id="UP000316079">
    <property type="component" value="Unassembled WGS sequence"/>
</dbReference>
<organism evidence="2 3">
    <name type="scientific">Danionella cerebrum</name>
    <dbReference type="NCBI Taxonomy" id="2873325"/>
    <lineage>
        <taxon>Eukaryota</taxon>
        <taxon>Metazoa</taxon>
        <taxon>Chordata</taxon>
        <taxon>Craniata</taxon>
        <taxon>Vertebrata</taxon>
        <taxon>Euteleostomi</taxon>
        <taxon>Actinopterygii</taxon>
        <taxon>Neopterygii</taxon>
        <taxon>Teleostei</taxon>
        <taxon>Ostariophysi</taxon>
        <taxon>Cypriniformes</taxon>
        <taxon>Danionidae</taxon>
        <taxon>Danioninae</taxon>
        <taxon>Danionella</taxon>
    </lineage>
</organism>
<dbReference type="PANTHER" id="PTHR15901">
    <property type="entry name" value="TESTICULAR HAPLOID EXPRESSED GENE PROTEIN"/>
    <property type="match status" value="1"/>
</dbReference>
<accession>A0A553QQA5</accession>
<protein>
    <recommendedName>
        <fullName evidence="4">Testicular haploid expressed gene protein-like</fullName>
    </recommendedName>
</protein>
<dbReference type="InterPro" id="IPR006623">
    <property type="entry name" value="THEG"/>
</dbReference>
<proteinExistence type="predicted"/>
<name>A0A553QQA5_9TELE</name>